<evidence type="ECO:0000313" key="1">
    <source>
        <dbReference type="EMBL" id="GMS92854.1"/>
    </source>
</evidence>
<gene>
    <name evidence="1" type="ORF">PENTCL1PPCAC_15029</name>
</gene>
<proteinExistence type="predicted"/>
<dbReference type="PANTHER" id="PTHR47411">
    <property type="entry name" value="B3GNT1, BETA-1,3-N-ACETYLGUCOSAMINYLTRANSFERASE 1, HOMOLOG"/>
    <property type="match status" value="1"/>
</dbReference>
<dbReference type="Pfam" id="PF13896">
    <property type="entry name" value="Glyco_transf_49"/>
    <property type="match status" value="1"/>
</dbReference>
<keyword evidence="2" id="KW-1185">Reference proteome</keyword>
<dbReference type="AlphaFoldDB" id="A0AAV5TC27"/>
<comment type="caution">
    <text evidence="1">The sequence shown here is derived from an EMBL/GenBank/DDBJ whole genome shotgun (WGS) entry which is preliminary data.</text>
</comment>
<feature type="non-terminal residue" evidence="1">
    <location>
        <position position="1"/>
    </location>
</feature>
<accession>A0AAV5TC27</accession>
<name>A0AAV5TC27_9BILA</name>
<reference evidence="1" key="1">
    <citation type="submission" date="2023-10" db="EMBL/GenBank/DDBJ databases">
        <title>Genome assembly of Pristionchus species.</title>
        <authorList>
            <person name="Yoshida K."/>
            <person name="Sommer R.J."/>
        </authorList>
    </citation>
    <scope>NUCLEOTIDE SEQUENCE</scope>
    <source>
        <strain evidence="1">RS0144</strain>
    </source>
</reference>
<evidence type="ECO:0000313" key="2">
    <source>
        <dbReference type="Proteomes" id="UP001432027"/>
    </source>
</evidence>
<protein>
    <submittedName>
        <fullName evidence="1">Uncharacterized protein</fullName>
    </submittedName>
</protein>
<dbReference type="Proteomes" id="UP001432027">
    <property type="component" value="Unassembled WGS sequence"/>
</dbReference>
<organism evidence="1 2">
    <name type="scientific">Pristionchus entomophagus</name>
    <dbReference type="NCBI Taxonomy" id="358040"/>
    <lineage>
        <taxon>Eukaryota</taxon>
        <taxon>Metazoa</taxon>
        <taxon>Ecdysozoa</taxon>
        <taxon>Nematoda</taxon>
        <taxon>Chromadorea</taxon>
        <taxon>Rhabditida</taxon>
        <taxon>Rhabditina</taxon>
        <taxon>Diplogasteromorpha</taxon>
        <taxon>Diplogasteroidea</taxon>
        <taxon>Neodiplogasteridae</taxon>
        <taxon>Pristionchus</taxon>
    </lineage>
</organism>
<dbReference type="EMBL" id="BTSX01000004">
    <property type="protein sequence ID" value="GMS92854.1"/>
    <property type="molecule type" value="Genomic_DNA"/>
</dbReference>
<sequence>FVQNDQCDLLLHRSSRCSSEKRNKTINEIAAYPANVGRNIAREFVESNFILMADYEHLFSQGFERRMADIAIRENITATCTCISNF</sequence>
<dbReference type="PANTHER" id="PTHR47411:SF3">
    <property type="entry name" value="I-BETA-1,3-N-ACETYLGLUCOSAMINYLTRANSFERASE"/>
    <property type="match status" value="1"/>
</dbReference>